<evidence type="ECO:0000256" key="7">
    <source>
        <dbReference type="RuleBase" id="RU363032"/>
    </source>
</evidence>
<dbReference type="PANTHER" id="PTHR30193">
    <property type="entry name" value="ABC TRANSPORTER PERMEASE PROTEIN"/>
    <property type="match status" value="1"/>
</dbReference>
<reference evidence="9" key="2">
    <citation type="submission" date="2021-09" db="EMBL/GenBank/DDBJ databases">
        <authorList>
            <person name="Gilroy R."/>
        </authorList>
    </citation>
    <scope>NUCLEOTIDE SEQUENCE</scope>
    <source>
        <strain evidence="9">ChiBcec21-2208</strain>
    </source>
</reference>
<dbReference type="InterPro" id="IPR051393">
    <property type="entry name" value="ABC_transporter_permease"/>
</dbReference>
<comment type="similarity">
    <text evidence="7">Belongs to the binding-protein-dependent transport system permease family.</text>
</comment>
<dbReference type="Gene3D" id="1.10.3720.10">
    <property type="entry name" value="MetI-like"/>
    <property type="match status" value="1"/>
</dbReference>
<feature type="transmembrane region" description="Helical" evidence="7">
    <location>
        <begin position="200"/>
        <end position="221"/>
    </location>
</feature>
<dbReference type="GO" id="GO:0055085">
    <property type="term" value="P:transmembrane transport"/>
    <property type="evidence" value="ECO:0007669"/>
    <property type="project" value="InterPro"/>
</dbReference>
<dbReference type="PANTHER" id="PTHR30193:SF37">
    <property type="entry name" value="INNER MEMBRANE ABC TRANSPORTER PERMEASE PROTEIN YCJO"/>
    <property type="match status" value="1"/>
</dbReference>
<comment type="subcellular location">
    <subcellularLocation>
        <location evidence="1 7">Cell membrane</location>
        <topology evidence="1 7">Multi-pass membrane protein</topology>
    </subcellularLocation>
</comment>
<feature type="transmembrane region" description="Helical" evidence="7">
    <location>
        <begin position="109"/>
        <end position="130"/>
    </location>
</feature>
<dbReference type="Proteomes" id="UP000782880">
    <property type="component" value="Unassembled WGS sequence"/>
</dbReference>
<dbReference type="InterPro" id="IPR035906">
    <property type="entry name" value="MetI-like_sf"/>
</dbReference>
<feature type="domain" description="ABC transmembrane type-1" evidence="8">
    <location>
        <begin position="72"/>
        <end position="282"/>
    </location>
</feature>
<comment type="caution">
    <text evidence="9">The sequence shown here is derived from an EMBL/GenBank/DDBJ whole genome shotgun (WGS) entry which is preliminary data.</text>
</comment>
<dbReference type="PROSITE" id="PS50928">
    <property type="entry name" value="ABC_TM1"/>
    <property type="match status" value="1"/>
</dbReference>
<evidence type="ECO:0000256" key="2">
    <source>
        <dbReference type="ARBA" id="ARBA00022448"/>
    </source>
</evidence>
<evidence type="ECO:0000256" key="4">
    <source>
        <dbReference type="ARBA" id="ARBA00022692"/>
    </source>
</evidence>
<evidence type="ECO:0000259" key="8">
    <source>
        <dbReference type="PROSITE" id="PS50928"/>
    </source>
</evidence>
<feature type="transmembrane region" description="Helical" evidence="7">
    <location>
        <begin position="75"/>
        <end position="97"/>
    </location>
</feature>
<sequence>MQKTSKLARDGAKWGLIMVAPTIIGLLVLNIWPFIQAIYMSFSKSLPFGMFEFEGIDNYVEMFQNAEFWKATGNTILFCILTVPVGIFLALLVAVLLNSKIRGRTTFRAIFFLPMVVAPAAVAMVWKWIFNSQYGIINTMLGTNVGWLTDSRFVLFTCAVVQIWSNIGYDAVLLLAGLQNVSATLYEAADLDGAGKVKQFFSITLPMVSPTLFVVMIMRLMSSLKVFDLIYMMVDDANPALNDAQSLMSLFYRESFIAGDKGYASAIVVWTVLLIGVVTLFQFWGQKKWVNYEV</sequence>
<reference evidence="9" key="1">
    <citation type="journal article" date="2021" name="PeerJ">
        <title>Extensive microbial diversity within the chicken gut microbiome revealed by metagenomics and culture.</title>
        <authorList>
            <person name="Gilroy R."/>
            <person name="Ravi A."/>
            <person name="Getino M."/>
            <person name="Pursley I."/>
            <person name="Horton D.L."/>
            <person name="Alikhan N.F."/>
            <person name="Baker D."/>
            <person name="Gharbi K."/>
            <person name="Hall N."/>
            <person name="Watson M."/>
            <person name="Adriaenssens E.M."/>
            <person name="Foster-Nyarko E."/>
            <person name="Jarju S."/>
            <person name="Secka A."/>
            <person name="Antonio M."/>
            <person name="Oren A."/>
            <person name="Chaudhuri R.R."/>
            <person name="La Ragione R."/>
            <person name="Hildebrand F."/>
            <person name="Pallen M.J."/>
        </authorList>
    </citation>
    <scope>NUCLEOTIDE SEQUENCE</scope>
    <source>
        <strain evidence="9">ChiBcec21-2208</strain>
    </source>
</reference>
<keyword evidence="5 7" id="KW-1133">Transmembrane helix</keyword>
<keyword evidence="4 7" id="KW-0812">Transmembrane</keyword>
<gene>
    <name evidence="9" type="ORF">K8V20_13225</name>
</gene>
<feature type="transmembrane region" description="Helical" evidence="7">
    <location>
        <begin position="263"/>
        <end position="284"/>
    </location>
</feature>
<feature type="transmembrane region" description="Helical" evidence="7">
    <location>
        <begin position="12"/>
        <end position="35"/>
    </location>
</feature>
<evidence type="ECO:0000313" key="9">
    <source>
        <dbReference type="EMBL" id="HJG29591.1"/>
    </source>
</evidence>
<evidence type="ECO:0000256" key="5">
    <source>
        <dbReference type="ARBA" id="ARBA00022989"/>
    </source>
</evidence>
<evidence type="ECO:0000256" key="6">
    <source>
        <dbReference type="ARBA" id="ARBA00023136"/>
    </source>
</evidence>
<evidence type="ECO:0000313" key="10">
    <source>
        <dbReference type="Proteomes" id="UP000782880"/>
    </source>
</evidence>
<dbReference type="GO" id="GO:0005886">
    <property type="term" value="C:plasma membrane"/>
    <property type="evidence" value="ECO:0007669"/>
    <property type="project" value="UniProtKB-SubCell"/>
</dbReference>
<dbReference type="SUPFAM" id="SSF161098">
    <property type="entry name" value="MetI-like"/>
    <property type="match status" value="1"/>
</dbReference>
<proteinExistence type="inferred from homology"/>
<accession>A0A921LP78</accession>
<dbReference type="AlphaFoldDB" id="A0A921LP78"/>
<name>A0A921LP78_9FIRM</name>
<dbReference type="CDD" id="cd06261">
    <property type="entry name" value="TM_PBP2"/>
    <property type="match status" value="1"/>
</dbReference>
<dbReference type="InterPro" id="IPR000515">
    <property type="entry name" value="MetI-like"/>
</dbReference>
<evidence type="ECO:0000256" key="3">
    <source>
        <dbReference type="ARBA" id="ARBA00022475"/>
    </source>
</evidence>
<organism evidence="9 10">
    <name type="scientific">Subdoligranulum variabile</name>
    <dbReference type="NCBI Taxonomy" id="214851"/>
    <lineage>
        <taxon>Bacteria</taxon>
        <taxon>Bacillati</taxon>
        <taxon>Bacillota</taxon>
        <taxon>Clostridia</taxon>
        <taxon>Eubacteriales</taxon>
        <taxon>Oscillospiraceae</taxon>
        <taxon>Subdoligranulum</taxon>
    </lineage>
</organism>
<evidence type="ECO:0000256" key="1">
    <source>
        <dbReference type="ARBA" id="ARBA00004651"/>
    </source>
</evidence>
<dbReference type="EMBL" id="DYVE01000338">
    <property type="protein sequence ID" value="HJG29591.1"/>
    <property type="molecule type" value="Genomic_DNA"/>
</dbReference>
<protein>
    <submittedName>
        <fullName evidence="9">Sugar ABC transporter permease</fullName>
    </submittedName>
</protein>
<dbReference type="Pfam" id="PF00528">
    <property type="entry name" value="BPD_transp_1"/>
    <property type="match status" value="1"/>
</dbReference>
<keyword evidence="2 7" id="KW-0813">Transport</keyword>
<keyword evidence="3" id="KW-1003">Cell membrane</keyword>
<keyword evidence="6 7" id="KW-0472">Membrane</keyword>